<dbReference type="InterPro" id="IPR003307">
    <property type="entry name" value="W2_domain"/>
</dbReference>
<dbReference type="InParanoid" id="A0A067N2U4"/>
<organism evidence="11 12">
    <name type="scientific">Botryobasidium botryosum (strain FD-172 SS1)</name>
    <dbReference type="NCBI Taxonomy" id="930990"/>
    <lineage>
        <taxon>Eukaryota</taxon>
        <taxon>Fungi</taxon>
        <taxon>Dikarya</taxon>
        <taxon>Basidiomycota</taxon>
        <taxon>Agaricomycotina</taxon>
        <taxon>Agaricomycetes</taxon>
        <taxon>Cantharellales</taxon>
        <taxon>Botryobasidiaceae</taxon>
        <taxon>Botryobasidium</taxon>
    </lineage>
</organism>
<keyword evidence="4" id="KW-0396">Initiation factor</keyword>
<dbReference type="PANTHER" id="PTHR45887:SF1">
    <property type="entry name" value="TRANSLATION INITIATION FACTOR EIF-2B SUBUNIT EPSILON"/>
    <property type="match status" value="1"/>
</dbReference>
<evidence type="ECO:0000256" key="9">
    <source>
        <dbReference type="SAM" id="MobiDB-lite"/>
    </source>
</evidence>
<evidence type="ECO:0000256" key="2">
    <source>
        <dbReference type="ARBA" id="ARBA00007878"/>
    </source>
</evidence>
<dbReference type="Gene3D" id="1.25.40.180">
    <property type="match status" value="1"/>
</dbReference>
<dbReference type="GO" id="GO:0031369">
    <property type="term" value="F:translation initiation factor binding"/>
    <property type="evidence" value="ECO:0007669"/>
    <property type="project" value="InterPro"/>
</dbReference>
<feature type="domain" description="W2" evidence="10">
    <location>
        <begin position="539"/>
        <end position="713"/>
    </location>
</feature>
<dbReference type="GO" id="GO:0005085">
    <property type="term" value="F:guanyl-nucleotide exchange factor activity"/>
    <property type="evidence" value="ECO:0007669"/>
    <property type="project" value="InterPro"/>
</dbReference>
<dbReference type="InterPro" id="IPR029044">
    <property type="entry name" value="Nucleotide-diphossugar_trans"/>
</dbReference>
<feature type="region of interest" description="Disordered" evidence="9">
    <location>
        <begin position="463"/>
        <end position="482"/>
    </location>
</feature>
<dbReference type="InterPro" id="IPR005835">
    <property type="entry name" value="NTP_transferase_dom"/>
</dbReference>
<comment type="subcellular location">
    <subcellularLocation>
        <location evidence="1">Cytoplasm</location>
        <location evidence="1">Cytosol</location>
    </subcellularLocation>
</comment>
<evidence type="ECO:0000256" key="3">
    <source>
        <dbReference type="ARBA" id="ARBA00022490"/>
    </source>
</evidence>
<evidence type="ECO:0000256" key="7">
    <source>
        <dbReference type="ARBA" id="ARBA00044345"/>
    </source>
</evidence>
<reference evidence="12" key="1">
    <citation type="journal article" date="2014" name="Proc. Natl. Acad. Sci. U.S.A.">
        <title>Extensive sampling of basidiomycete genomes demonstrates inadequacy of the white-rot/brown-rot paradigm for wood decay fungi.</title>
        <authorList>
            <person name="Riley R."/>
            <person name="Salamov A.A."/>
            <person name="Brown D.W."/>
            <person name="Nagy L.G."/>
            <person name="Floudas D."/>
            <person name="Held B.W."/>
            <person name="Levasseur A."/>
            <person name="Lombard V."/>
            <person name="Morin E."/>
            <person name="Otillar R."/>
            <person name="Lindquist E.A."/>
            <person name="Sun H."/>
            <person name="LaButti K.M."/>
            <person name="Schmutz J."/>
            <person name="Jabbour D."/>
            <person name="Luo H."/>
            <person name="Baker S.E."/>
            <person name="Pisabarro A.G."/>
            <person name="Walton J.D."/>
            <person name="Blanchette R.A."/>
            <person name="Henrissat B."/>
            <person name="Martin F."/>
            <person name="Cullen D."/>
            <person name="Hibbett D.S."/>
            <person name="Grigoriev I.V."/>
        </authorList>
    </citation>
    <scope>NUCLEOTIDE SEQUENCE [LARGE SCALE GENOMIC DNA]</scope>
    <source>
        <strain evidence="12">FD-172 SS1</strain>
    </source>
</reference>
<dbReference type="SUPFAM" id="SSF51161">
    <property type="entry name" value="Trimeric LpxA-like enzymes"/>
    <property type="match status" value="1"/>
</dbReference>
<evidence type="ECO:0000256" key="1">
    <source>
        <dbReference type="ARBA" id="ARBA00004514"/>
    </source>
</evidence>
<dbReference type="PANTHER" id="PTHR45887">
    <property type="entry name" value="TRANSLATION INITIATION FACTOR EIF-2B SUBUNIT EPSILON"/>
    <property type="match status" value="1"/>
</dbReference>
<evidence type="ECO:0000256" key="6">
    <source>
        <dbReference type="ARBA" id="ARBA00044144"/>
    </source>
</evidence>
<comment type="subunit">
    <text evidence="8">Component of the translation initiation factor 2B (eIF2B) complex which is a heterodecamer of two sets of five different subunits: alpha, beta, gamma, delta and epsilon. Subunits alpha, beta and delta comprise a regulatory subcomplex and subunits epsilon and gamma comprise a catalytic subcomplex. Within the complex, the hexameric regulatory complex resides at the center, with the two heterodimeric catalytic subcomplexes bound on opposite sides.</text>
</comment>
<keyword evidence="12" id="KW-1185">Reference proteome</keyword>
<dbReference type="CDD" id="cd11558">
    <property type="entry name" value="W2_eIF2B_epsilon"/>
    <property type="match status" value="1"/>
</dbReference>
<evidence type="ECO:0000256" key="5">
    <source>
        <dbReference type="ARBA" id="ARBA00022917"/>
    </source>
</evidence>
<dbReference type="FunCoup" id="A0A067N2U4">
    <property type="interactions" value="724"/>
</dbReference>
<accession>A0A067N2U4</accession>
<dbReference type="InterPro" id="IPR056764">
    <property type="entry name" value="LbH_EIF2B3/5"/>
</dbReference>
<dbReference type="Gene3D" id="3.90.550.10">
    <property type="entry name" value="Spore Coat Polysaccharide Biosynthesis Protein SpsA, Chain A"/>
    <property type="match status" value="1"/>
</dbReference>
<evidence type="ECO:0000256" key="8">
    <source>
        <dbReference type="ARBA" id="ARBA00046432"/>
    </source>
</evidence>
<dbReference type="InterPro" id="IPR044123">
    <property type="entry name" value="W2_eIF2B_epsilon"/>
</dbReference>
<sequence length="716" mass="77906">MPPKAGKEKASDDDDEVLQAVILADSFNSRFSPFTADKPRCLLPLCNAPLLDWTFESLASSGVQEVFVFCCSHSELIKEVISKSKWAKSTSGLSITPIVSPEARSVGDALRDLDAKQIITSDFILITGDVVSNLRIDEIVREHKERKKSADKEAIMTIVMREAAVRDRPRPGTDASIWLLDSNTSRCLGYEYVKAGTSTFKLDREIITQHVDLDVRIDLVDCSIDICAVDVPALFSENFDYQDIRTDFVKGILTSDLLSKTIYCHVAKGGYAARVKDTNAYATISKDFITRRIFPLVPDDNHISGTAYELRKGQVYVAKEGVALSRTCKIGAHTLIGPSVRISDDADVMGSVIGEACTIGRGAVIRNSYVWDGAVIEAGCVIEESIIGNGARIREGSTIGKGCMIGEGVTLGPHARLEKLRKVSRVKPAVDNSWGEDSGVNEAQPAQSDSAILGTEAEAYLWPIGDPTKGDDSEEEDENESAQQIQLGTLGFDASQVDAYTSDASSSIVSSVAGSPASFLSGGSSVVMNDFIIPTFHLGESTSDFKSECTQSLERAFEEGHTVENAAIELKTLRMASNVELELVKDVLVSFLVKHIPIVENAGQQRTEVNKLIGRWGRLVSALGADDAVENLVLFQRHCASAPKYQRIFGLVLAALYNSDVVDEDDIKEWLSNSEARGVGQKKELAPAMSDCLMQGARLLQHLQQMEDSDDEDDSD</sequence>
<evidence type="ECO:0000313" key="12">
    <source>
        <dbReference type="Proteomes" id="UP000027195"/>
    </source>
</evidence>
<keyword evidence="3" id="KW-0963">Cytoplasm</keyword>
<dbReference type="STRING" id="930990.A0A067N2U4"/>
<name>A0A067N2U4_BOTB1</name>
<evidence type="ECO:0000313" key="11">
    <source>
        <dbReference type="EMBL" id="KDQ18101.1"/>
    </source>
</evidence>
<dbReference type="InterPro" id="IPR035543">
    <property type="entry name" value="eIF-2B_epsilon_N"/>
</dbReference>
<protein>
    <recommendedName>
        <fullName evidence="6">Translation initiation factor eIF2B subunit epsilon</fullName>
    </recommendedName>
    <alternativeName>
        <fullName evidence="7">eIF2B GDP-GTP exchange factor subunit epsilon</fullName>
    </alternativeName>
</protein>
<dbReference type="Proteomes" id="UP000027195">
    <property type="component" value="Unassembled WGS sequence"/>
</dbReference>
<dbReference type="AlphaFoldDB" id="A0A067N2U4"/>
<evidence type="ECO:0000259" key="10">
    <source>
        <dbReference type="PROSITE" id="PS51363"/>
    </source>
</evidence>
<dbReference type="SUPFAM" id="SSF48371">
    <property type="entry name" value="ARM repeat"/>
    <property type="match status" value="1"/>
</dbReference>
<dbReference type="GO" id="GO:0003743">
    <property type="term" value="F:translation initiation factor activity"/>
    <property type="evidence" value="ECO:0007669"/>
    <property type="project" value="UniProtKB-KW"/>
</dbReference>
<dbReference type="Pfam" id="PF02020">
    <property type="entry name" value="W2"/>
    <property type="match status" value="1"/>
</dbReference>
<dbReference type="SUPFAM" id="SSF53448">
    <property type="entry name" value="Nucleotide-diphospho-sugar transferases"/>
    <property type="match status" value="1"/>
</dbReference>
<dbReference type="GO" id="GO:0005851">
    <property type="term" value="C:eukaryotic translation initiation factor 2B complex"/>
    <property type="evidence" value="ECO:0007669"/>
    <property type="project" value="TreeGrafter"/>
</dbReference>
<dbReference type="GO" id="GO:0005829">
    <property type="term" value="C:cytosol"/>
    <property type="evidence" value="ECO:0007669"/>
    <property type="project" value="UniProtKB-SubCell"/>
</dbReference>
<dbReference type="InterPro" id="IPR016024">
    <property type="entry name" value="ARM-type_fold"/>
</dbReference>
<keyword evidence="5" id="KW-0648">Protein biosynthesis</keyword>
<dbReference type="InterPro" id="IPR051956">
    <property type="entry name" value="eIF2B_epsilon"/>
</dbReference>
<proteinExistence type="inferred from homology"/>
<comment type="similarity">
    <text evidence="2">Belongs to the eIF-2B gamma/epsilon subunits family.</text>
</comment>
<dbReference type="Gene3D" id="2.160.10.10">
    <property type="entry name" value="Hexapeptide repeat proteins"/>
    <property type="match status" value="1"/>
</dbReference>
<dbReference type="HOGENOM" id="CLU_012507_1_0_1"/>
<gene>
    <name evidence="11" type="ORF">BOTBODRAFT_52900</name>
</gene>
<dbReference type="Pfam" id="PF00483">
    <property type="entry name" value="NTP_transferase"/>
    <property type="match status" value="1"/>
</dbReference>
<dbReference type="OrthoDB" id="424572at2759"/>
<dbReference type="FunFam" id="3.90.550.10:FF:000066">
    <property type="entry name" value="Translation initiation factor eIF-2B subunit epsilon"/>
    <property type="match status" value="1"/>
</dbReference>
<dbReference type="EMBL" id="KL198022">
    <property type="protein sequence ID" value="KDQ18101.1"/>
    <property type="molecule type" value="Genomic_DNA"/>
</dbReference>
<dbReference type="Pfam" id="PF25084">
    <property type="entry name" value="LbH_EIF2B"/>
    <property type="match status" value="1"/>
</dbReference>
<dbReference type="CDD" id="cd04197">
    <property type="entry name" value="eIF-2B_epsilon_N"/>
    <property type="match status" value="1"/>
</dbReference>
<evidence type="ECO:0000256" key="4">
    <source>
        <dbReference type="ARBA" id="ARBA00022540"/>
    </source>
</evidence>
<dbReference type="InterPro" id="IPR011004">
    <property type="entry name" value="Trimer_LpxA-like_sf"/>
</dbReference>
<dbReference type="PROSITE" id="PS51363">
    <property type="entry name" value="W2"/>
    <property type="match status" value="1"/>
</dbReference>